<evidence type="ECO:0000313" key="1">
    <source>
        <dbReference type="EMBL" id="QTE28905.1"/>
    </source>
</evidence>
<keyword evidence="2" id="KW-1185">Reference proteome</keyword>
<accession>A0A8A4ZBX7</accession>
<gene>
    <name evidence="1" type="ORF">J4E96_16485</name>
</gene>
<organism evidence="1 2">
    <name type="scientific">Pengzhenrongella sicca</name>
    <dbReference type="NCBI Taxonomy" id="2819238"/>
    <lineage>
        <taxon>Bacteria</taxon>
        <taxon>Bacillati</taxon>
        <taxon>Actinomycetota</taxon>
        <taxon>Actinomycetes</taxon>
        <taxon>Micrococcales</taxon>
        <taxon>Pengzhenrongella</taxon>
    </lineage>
</organism>
<proteinExistence type="predicted"/>
<evidence type="ECO:0000313" key="2">
    <source>
        <dbReference type="Proteomes" id="UP000663937"/>
    </source>
</evidence>
<dbReference type="EMBL" id="CP071868">
    <property type="protein sequence ID" value="QTE28905.1"/>
    <property type="molecule type" value="Genomic_DNA"/>
</dbReference>
<dbReference type="Proteomes" id="UP000663937">
    <property type="component" value="Chromosome"/>
</dbReference>
<dbReference type="KEGG" id="psic:J4E96_16485"/>
<dbReference type="RefSeq" id="WP_227423154.1">
    <property type="nucleotide sequence ID" value="NZ_CP071868.1"/>
</dbReference>
<dbReference type="AlphaFoldDB" id="A0A8A4ZBX7"/>
<evidence type="ECO:0008006" key="3">
    <source>
        <dbReference type="Google" id="ProtNLM"/>
    </source>
</evidence>
<sequence length="369" mass="38853">MGEVLVSARGQVDNLGDSVLRRGLLRALRPAGDLVVNVVGMPAGYRAGLGLGPSDRLVADAGAWGPLLARGLLRGGFYAYNAGETYADPAYARHCLGSLPLLLAGRLRGGHAVHTGFGIRAPHPVWGRAVRIGLAACDEVSWRDTPSRDAIGVGNVAPDWAYAEGAPSGDVERAADLVGRDVLAVSLRFDRPLPDDGWVAAVRAAARSRGLTIVALPQVGRDSERAELLARRLGGDLLAWDGQDHAAREEVVRAVLRRSSMVVSDRLHALVLGHTEGALPVGFGTAGVEKLARTLATVGAADVAFHQGEVTSRRAVQRIDEIDAQRVELLGCVRPARERLDALGGRILALATSGAAGSRLRQPSPGVRR</sequence>
<protein>
    <recommendedName>
        <fullName evidence="3">Polysaccharide pyruvyl transferase domain-containing protein</fullName>
    </recommendedName>
</protein>
<name>A0A8A4ZBX7_9MICO</name>
<reference evidence="1" key="1">
    <citation type="submission" date="2021-03" db="EMBL/GenBank/DDBJ databases">
        <title>Pengzhenrongella sicca gen. nov., sp. nov., a new member of suborder Micrococcineae isolated from High-Arctic tundra soil.</title>
        <authorList>
            <person name="Peng F."/>
        </authorList>
    </citation>
    <scope>NUCLEOTIDE SEQUENCE</scope>
    <source>
        <strain evidence="1">LRZ-2</strain>
    </source>
</reference>